<evidence type="ECO:0000313" key="3">
    <source>
        <dbReference type="Proteomes" id="UP000315252"/>
    </source>
</evidence>
<organism evidence="2 3">
    <name type="scientific">Denitrobaculum tricleocarpae</name>
    <dbReference type="NCBI Taxonomy" id="2591009"/>
    <lineage>
        <taxon>Bacteria</taxon>
        <taxon>Pseudomonadati</taxon>
        <taxon>Pseudomonadota</taxon>
        <taxon>Alphaproteobacteria</taxon>
        <taxon>Rhodospirillales</taxon>
        <taxon>Rhodospirillaceae</taxon>
        <taxon>Denitrobaculum</taxon>
    </lineage>
</organism>
<dbReference type="EMBL" id="VHSH01000001">
    <property type="protein sequence ID" value="TQV83535.1"/>
    <property type="molecule type" value="Genomic_DNA"/>
</dbReference>
<feature type="transmembrane region" description="Helical" evidence="1">
    <location>
        <begin position="41"/>
        <end position="63"/>
    </location>
</feature>
<keyword evidence="1" id="KW-1133">Transmembrane helix</keyword>
<keyword evidence="1" id="KW-0472">Membrane</keyword>
<dbReference type="Proteomes" id="UP000315252">
    <property type="component" value="Unassembled WGS sequence"/>
</dbReference>
<dbReference type="OrthoDB" id="7366326at2"/>
<name>A0A545U227_9PROT</name>
<proteinExistence type="predicted"/>
<protein>
    <submittedName>
        <fullName evidence="2">Uncharacterized protein</fullName>
    </submittedName>
</protein>
<accession>A0A545U227</accession>
<keyword evidence="3" id="KW-1185">Reference proteome</keyword>
<evidence type="ECO:0000256" key="1">
    <source>
        <dbReference type="SAM" id="Phobius"/>
    </source>
</evidence>
<dbReference type="AlphaFoldDB" id="A0A545U227"/>
<gene>
    <name evidence="2" type="ORF">FKG95_02805</name>
</gene>
<comment type="caution">
    <text evidence="2">The sequence shown here is derived from an EMBL/GenBank/DDBJ whole genome shotgun (WGS) entry which is preliminary data.</text>
</comment>
<sequence length="91" mass="9835">MLTRILFALLLFLIPFLVYLGYVKLKRRAGATLDSEEITPWLMLITAGLVLATAGVIAIGVFFDHDAGVVLRPPAFVDGEIVPGGPVEQPE</sequence>
<reference evidence="2 3" key="1">
    <citation type="submission" date="2019-06" db="EMBL/GenBank/DDBJ databases">
        <title>Whole genome sequence for Rhodospirillaceae sp. R148.</title>
        <authorList>
            <person name="Wang G."/>
        </authorList>
    </citation>
    <scope>NUCLEOTIDE SEQUENCE [LARGE SCALE GENOMIC DNA]</scope>
    <source>
        <strain evidence="2 3">R148</strain>
    </source>
</reference>
<dbReference type="RefSeq" id="WP_142894772.1">
    <property type="nucleotide sequence ID" value="NZ_ML660052.1"/>
</dbReference>
<keyword evidence="1" id="KW-0812">Transmembrane</keyword>
<evidence type="ECO:0000313" key="2">
    <source>
        <dbReference type="EMBL" id="TQV83535.1"/>
    </source>
</evidence>